<accession>A0AAQ3U544</accession>
<evidence type="ECO:0000313" key="3">
    <source>
        <dbReference type="Proteomes" id="UP001341281"/>
    </source>
</evidence>
<dbReference type="Proteomes" id="UP001341281">
    <property type="component" value="Chromosome 07"/>
</dbReference>
<gene>
    <name evidence="2" type="ORF">U9M48_032016</name>
</gene>
<name>A0AAQ3U544_PASNO</name>
<feature type="compositionally biased region" description="Polar residues" evidence="1">
    <location>
        <begin position="182"/>
        <end position="199"/>
    </location>
</feature>
<sequence>MDGLARQPPGGVMSGGQSPRGAHGGRQRGEQSLRGAGGREPPCGRLRGGQSPRAVAGSAAAGPHAGRTDGSLSAALTGAAALDGTTPHLARGWEAAAAAARDRGAAPLASRWPAASTAVPRQYRMRRRLAAPVVAAPSQPQHYKRHCFKGAKTTKSTQSSIVPFEDEAPATSISYPPRCKSRSGSNQPEAVSTEGTVATKQRPKVKKQVATKKKKEPLKKIPMLPFDSPAMGTRSKRVDPCSPAMSTRSKRRLSL</sequence>
<dbReference type="EMBL" id="CP144751">
    <property type="protein sequence ID" value="WVZ85054.1"/>
    <property type="molecule type" value="Genomic_DNA"/>
</dbReference>
<reference evidence="2 3" key="1">
    <citation type="submission" date="2024-02" db="EMBL/GenBank/DDBJ databases">
        <title>High-quality chromosome-scale genome assembly of Pensacola bahiagrass (Paspalum notatum Flugge var. saurae).</title>
        <authorList>
            <person name="Vega J.M."/>
            <person name="Podio M."/>
            <person name="Orjuela J."/>
            <person name="Siena L.A."/>
            <person name="Pessino S.C."/>
            <person name="Combes M.C."/>
            <person name="Mariac C."/>
            <person name="Albertini E."/>
            <person name="Pupilli F."/>
            <person name="Ortiz J.P.A."/>
            <person name="Leblanc O."/>
        </authorList>
    </citation>
    <scope>NUCLEOTIDE SEQUENCE [LARGE SCALE GENOMIC DNA]</scope>
    <source>
        <strain evidence="2">R1</strain>
        <tissue evidence="2">Leaf</tissue>
    </source>
</reference>
<keyword evidence="3" id="KW-1185">Reference proteome</keyword>
<organism evidence="2 3">
    <name type="scientific">Paspalum notatum var. saurae</name>
    <dbReference type="NCBI Taxonomy" id="547442"/>
    <lineage>
        <taxon>Eukaryota</taxon>
        <taxon>Viridiplantae</taxon>
        <taxon>Streptophyta</taxon>
        <taxon>Embryophyta</taxon>
        <taxon>Tracheophyta</taxon>
        <taxon>Spermatophyta</taxon>
        <taxon>Magnoliopsida</taxon>
        <taxon>Liliopsida</taxon>
        <taxon>Poales</taxon>
        <taxon>Poaceae</taxon>
        <taxon>PACMAD clade</taxon>
        <taxon>Panicoideae</taxon>
        <taxon>Andropogonodae</taxon>
        <taxon>Paspaleae</taxon>
        <taxon>Paspalinae</taxon>
        <taxon>Paspalum</taxon>
    </lineage>
</organism>
<feature type="compositionally biased region" description="Basic residues" evidence="1">
    <location>
        <begin position="201"/>
        <end position="217"/>
    </location>
</feature>
<feature type="compositionally biased region" description="Low complexity" evidence="1">
    <location>
        <begin position="54"/>
        <end position="71"/>
    </location>
</feature>
<evidence type="ECO:0000313" key="2">
    <source>
        <dbReference type="EMBL" id="WVZ85054.1"/>
    </source>
</evidence>
<dbReference type="AlphaFoldDB" id="A0AAQ3U544"/>
<proteinExistence type="predicted"/>
<feature type="region of interest" description="Disordered" evidence="1">
    <location>
        <begin position="171"/>
        <end position="255"/>
    </location>
</feature>
<protein>
    <submittedName>
        <fullName evidence="2">Uncharacterized protein</fullName>
    </submittedName>
</protein>
<evidence type="ECO:0000256" key="1">
    <source>
        <dbReference type="SAM" id="MobiDB-lite"/>
    </source>
</evidence>
<feature type="region of interest" description="Disordered" evidence="1">
    <location>
        <begin position="1"/>
        <end position="71"/>
    </location>
</feature>